<protein>
    <recommendedName>
        <fullName evidence="3">UPAR/Ly6 domain-containing protein</fullName>
    </recommendedName>
</protein>
<comment type="subcellular location">
    <subcellularLocation>
        <location evidence="1">Secreted</location>
    </subcellularLocation>
</comment>
<feature type="domain" description="UPAR/Ly6" evidence="3">
    <location>
        <begin position="55"/>
        <end position="100"/>
    </location>
</feature>
<proteinExistence type="predicted"/>
<dbReference type="InterPro" id="IPR050918">
    <property type="entry name" value="CNF-like_PLA2_Inhibitor"/>
</dbReference>
<evidence type="ECO:0000259" key="3">
    <source>
        <dbReference type="Pfam" id="PF00021"/>
    </source>
</evidence>
<dbReference type="AlphaFoldDB" id="M7BVN8"/>
<dbReference type="SUPFAM" id="SSF57302">
    <property type="entry name" value="Snake toxin-like"/>
    <property type="match status" value="2"/>
</dbReference>
<dbReference type="InterPro" id="IPR016054">
    <property type="entry name" value="LY6_UPA_recep-like"/>
</dbReference>
<sequence>MREGNSFSYTAKSCLEPKNCEPGPFSLTYAHNVTVRVNIACCDTDGCNAGAIPEGNSFSYMVKSCLEPKNCEPGPFSLTYVHNVTERVNIACCNTDGCNAGAIPVPTVSSVPNGRQCLSFFKLDRFDRQLMGIMACTGAEDHCVQESGILTVGGITVPKAVGGCASPGACVKRVGERKYAQGLVEMLSWAECYPAPWASGGIGEP</sequence>
<gene>
    <name evidence="4" type="ORF">UY3_02910</name>
</gene>
<dbReference type="EMBL" id="KB515419">
    <property type="protein sequence ID" value="EMP39860.1"/>
    <property type="molecule type" value="Genomic_DNA"/>
</dbReference>
<evidence type="ECO:0000313" key="5">
    <source>
        <dbReference type="Proteomes" id="UP000031443"/>
    </source>
</evidence>
<dbReference type="STRING" id="8469.M7BVN8"/>
<reference evidence="5" key="1">
    <citation type="journal article" date="2013" name="Nat. Genet.">
        <title>The draft genomes of soft-shell turtle and green sea turtle yield insights into the development and evolution of the turtle-specific body plan.</title>
        <authorList>
            <person name="Wang Z."/>
            <person name="Pascual-Anaya J."/>
            <person name="Zadissa A."/>
            <person name="Li W."/>
            <person name="Niimura Y."/>
            <person name="Huang Z."/>
            <person name="Li C."/>
            <person name="White S."/>
            <person name="Xiong Z."/>
            <person name="Fang D."/>
            <person name="Wang B."/>
            <person name="Ming Y."/>
            <person name="Chen Y."/>
            <person name="Zheng Y."/>
            <person name="Kuraku S."/>
            <person name="Pignatelli M."/>
            <person name="Herrero J."/>
            <person name="Beal K."/>
            <person name="Nozawa M."/>
            <person name="Li Q."/>
            <person name="Wang J."/>
            <person name="Zhang H."/>
            <person name="Yu L."/>
            <person name="Shigenobu S."/>
            <person name="Wang J."/>
            <person name="Liu J."/>
            <person name="Flicek P."/>
            <person name="Searle S."/>
            <person name="Wang J."/>
            <person name="Kuratani S."/>
            <person name="Yin Y."/>
            <person name="Aken B."/>
            <person name="Zhang G."/>
            <person name="Irie N."/>
        </authorList>
    </citation>
    <scope>NUCLEOTIDE SEQUENCE [LARGE SCALE GENOMIC DNA]</scope>
</reference>
<dbReference type="GO" id="GO:0030154">
    <property type="term" value="P:cell differentiation"/>
    <property type="evidence" value="ECO:0007669"/>
    <property type="project" value="UniProtKB-ARBA"/>
</dbReference>
<organism evidence="4 5">
    <name type="scientific">Chelonia mydas</name>
    <name type="common">Green sea-turtle</name>
    <name type="synonym">Chelonia agassizi</name>
    <dbReference type="NCBI Taxonomy" id="8469"/>
    <lineage>
        <taxon>Eukaryota</taxon>
        <taxon>Metazoa</taxon>
        <taxon>Chordata</taxon>
        <taxon>Craniata</taxon>
        <taxon>Vertebrata</taxon>
        <taxon>Euteleostomi</taxon>
        <taxon>Archelosauria</taxon>
        <taxon>Testudinata</taxon>
        <taxon>Testudines</taxon>
        <taxon>Cryptodira</taxon>
        <taxon>Durocryptodira</taxon>
        <taxon>Americhelydia</taxon>
        <taxon>Chelonioidea</taxon>
        <taxon>Cheloniidae</taxon>
        <taxon>Chelonia</taxon>
    </lineage>
</organism>
<name>M7BVN8_CHEMY</name>
<dbReference type="Pfam" id="PF00021">
    <property type="entry name" value="UPAR_LY6"/>
    <property type="match status" value="2"/>
</dbReference>
<dbReference type="Proteomes" id="UP000031443">
    <property type="component" value="Unassembled WGS sequence"/>
</dbReference>
<evidence type="ECO:0000256" key="2">
    <source>
        <dbReference type="ARBA" id="ARBA00022525"/>
    </source>
</evidence>
<accession>M7BVN8</accession>
<evidence type="ECO:0000313" key="4">
    <source>
        <dbReference type="EMBL" id="EMP39860.1"/>
    </source>
</evidence>
<dbReference type="GO" id="GO:0005576">
    <property type="term" value="C:extracellular region"/>
    <property type="evidence" value="ECO:0007669"/>
    <property type="project" value="UniProtKB-SubCell"/>
</dbReference>
<dbReference type="PANTHER" id="PTHR20914">
    <property type="entry name" value="LY6/PLAUR DOMAIN-CONTAINING PROTEIN 8"/>
    <property type="match status" value="1"/>
</dbReference>
<dbReference type="InterPro" id="IPR045860">
    <property type="entry name" value="Snake_toxin-like_sf"/>
</dbReference>
<keyword evidence="5" id="KW-1185">Reference proteome</keyword>
<dbReference type="PANTHER" id="PTHR20914:SF9">
    <property type="entry name" value="COILED, ISOFORM A"/>
    <property type="match status" value="1"/>
</dbReference>
<evidence type="ECO:0000256" key="1">
    <source>
        <dbReference type="ARBA" id="ARBA00004613"/>
    </source>
</evidence>
<keyword evidence="2" id="KW-0964">Secreted</keyword>
<feature type="domain" description="UPAR/Ly6" evidence="3">
    <location>
        <begin position="4"/>
        <end position="49"/>
    </location>
</feature>